<dbReference type="Proteomes" id="UP000192095">
    <property type="component" value="Chromosome"/>
</dbReference>
<organism evidence="1 2">
    <name type="scientific">Lactococcus lactis subsp. lactis</name>
    <name type="common">Streptococcus lactis</name>
    <dbReference type="NCBI Taxonomy" id="1360"/>
    <lineage>
        <taxon>Bacteria</taxon>
        <taxon>Bacillati</taxon>
        <taxon>Bacillota</taxon>
        <taxon>Bacilli</taxon>
        <taxon>Lactobacillales</taxon>
        <taxon>Streptococcaceae</taxon>
        <taxon>Lactococcus</taxon>
    </lineage>
</organism>
<dbReference type="AlphaFoldDB" id="A0A1V0P4K4"/>
<gene>
    <name evidence="1" type="ORF">LLUC06_2147</name>
</gene>
<dbReference type="RefSeq" id="WP_158620884.1">
    <property type="nucleotide sequence ID" value="NZ_CP015902.2"/>
</dbReference>
<proteinExistence type="predicted"/>
<reference evidence="1 2" key="1">
    <citation type="journal article" date="2017" name="BMC Genomics">
        <title>Comparative and functional genomics of the Lactococcus lactis taxon; insights into evolution and niche adaptation.</title>
        <authorList>
            <person name="Kelleher P."/>
            <person name="Bottacini F."/>
            <person name="Mahony J."/>
            <person name="Kilcawley K.N."/>
            <person name="van Sinderen D."/>
        </authorList>
    </citation>
    <scope>NUCLEOTIDE SEQUENCE [LARGE SCALE GENOMIC DNA]</scope>
    <source>
        <strain evidence="1 2">UC06</strain>
    </source>
</reference>
<evidence type="ECO:0000313" key="2">
    <source>
        <dbReference type="Proteomes" id="UP000192095"/>
    </source>
</evidence>
<dbReference type="EMBL" id="CP015902">
    <property type="protein sequence ID" value="ARE21689.1"/>
    <property type="molecule type" value="Genomic_DNA"/>
</dbReference>
<accession>A0A1V0P4K4</accession>
<evidence type="ECO:0000313" key="1">
    <source>
        <dbReference type="EMBL" id="ARE21689.1"/>
    </source>
</evidence>
<name>A0A1V0P4K4_LACLL</name>
<sequence>MLKAEIKRLKWWGDSESLRVIQEELVELRNYRDMREQEDKKSREEEMARNSFGF</sequence>
<protein>
    <submittedName>
        <fullName evidence="1">Uncharacterized protein</fullName>
    </submittedName>
</protein>